<dbReference type="InterPro" id="IPR014284">
    <property type="entry name" value="RNA_pol_sigma-70_dom"/>
</dbReference>
<dbReference type="GO" id="GO:0003677">
    <property type="term" value="F:DNA binding"/>
    <property type="evidence" value="ECO:0007669"/>
    <property type="project" value="UniProtKB-KW"/>
</dbReference>
<keyword evidence="4" id="KW-0238">DNA-binding</keyword>
<dbReference type="InterPro" id="IPR013249">
    <property type="entry name" value="RNA_pol_sigma70_r4_t2"/>
</dbReference>
<dbReference type="CDD" id="cd06171">
    <property type="entry name" value="Sigma70_r4"/>
    <property type="match status" value="1"/>
</dbReference>
<keyword evidence="5" id="KW-0804">Transcription</keyword>
<keyword evidence="3" id="KW-0731">Sigma factor</keyword>
<proteinExistence type="inferred from homology"/>
<dbReference type="InterPro" id="IPR036388">
    <property type="entry name" value="WH-like_DNA-bd_sf"/>
</dbReference>
<dbReference type="InterPro" id="IPR013325">
    <property type="entry name" value="RNA_pol_sigma_r2"/>
</dbReference>
<keyword evidence="2" id="KW-0805">Transcription regulation</keyword>
<comment type="caution">
    <text evidence="8">The sequence shown here is derived from an EMBL/GenBank/DDBJ whole genome shotgun (WGS) entry which is preliminary data.</text>
</comment>
<dbReference type="InterPro" id="IPR039425">
    <property type="entry name" value="RNA_pol_sigma-70-like"/>
</dbReference>
<dbReference type="Gene3D" id="1.10.10.10">
    <property type="entry name" value="Winged helix-like DNA-binding domain superfamily/Winged helix DNA-binding domain"/>
    <property type="match status" value="1"/>
</dbReference>
<evidence type="ECO:0000256" key="1">
    <source>
        <dbReference type="ARBA" id="ARBA00010641"/>
    </source>
</evidence>
<evidence type="ECO:0000259" key="6">
    <source>
        <dbReference type="Pfam" id="PF04542"/>
    </source>
</evidence>
<evidence type="ECO:0000256" key="5">
    <source>
        <dbReference type="ARBA" id="ARBA00023163"/>
    </source>
</evidence>
<accession>A0A7K1FH81</accession>
<dbReference type="SUPFAM" id="SSF88659">
    <property type="entry name" value="Sigma3 and sigma4 domains of RNA polymerase sigma factors"/>
    <property type="match status" value="1"/>
</dbReference>
<keyword evidence="9" id="KW-1185">Reference proteome</keyword>
<protein>
    <submittedName>
        <fullName evidence="8">Sigma-70 family RNA polymerase sigma factor</fullName>
    </submittedName>
</protein>
<organism evidence="8 9">
    <name type="scientific">Nakamurella alba</name>
    <dbReference type="NCBI Taxonomy" id="2665158"/>
    <lineage>
        <taxon>Bacteria</taxon>
        <taxon>Bacillati</taxon>
        <taxon>Actinomycetota</taxon>
        <taxon>Actinomycetes</taxon>
        <taxon>Nakamurellales</taxon>
        <taxon>Nakamurellaceae</taxon>
        <taxon>Nakamurella</taxon>
    </lineage>
</organism>
<dbReference type="PANTHER" id="PTHR43133:SF50">
    <property type="entry name" value="ECF RNA POLYMERASE SIGMA FACTOR SIGM"/>
    <property type="match status" value="1"/>
</dbReference>
<name>A0A7K1FH81_9ACTN</name>
<evidence type="ECO:0000259" key="7">
    <source>
        <dbReference type="Pfam" id="PF08281"/>
    </source>
</evidence>
<dbReference type="GO" id="GO:0016987">
    <property type="term" value="F:sigma factor activity"/>
    <property type="evidence" value="ECO:0007669"/>
    <property type="project" value="UniProtKB-KW"/>
</dbReference>
<dbReference type="Pfam" id="PF04542">
    <property type="entry name" value="Sigma70_r2"/>
    <property type="match status" value="1"/>
</dbReference>
<evidence type="ECO:0000313" key="9">
    <source>
        <dbReference type="Proteomes" id="UP000460221"/>
    </source>
</evidence>
<dbReference type="Pfam" id="PF08281">
    <property type="entry name" value="Sigma70_r4_2"/>
    <property type="match status" value="1"/>
</dbReference>
<dbReference type="InterPro" id="IPR007627">
    <property type="entry name" value="RNA_pol_sigma70_r2"/>
</dbReference>
<gene>
    <name evidence="8" type="ORF">GIS00_02520</name>
</gene>
<dbReference type="NCBIfam" id="TIGR02937">
    <property type="entry name" value="sigma70-ECF"/>
    <property type="match status" value="1"/>
</dbReference>
<dbReference type="InterPro" id="IPR013324">
    <property type="entry name" value="RNA_pol_sigma_r3/r4-like"/>
</dbReference>
<comment type="similarity">
    <text evidence="1">Belongs to the sigma-70 factor family. ECF subfamily.</text>
</comment>
<dbReference type="GO" id="GO:0006352">
    <property type="term" value="P:DNA-templated transcription initiation"/>
    <property type="evidence" value="ECO:0007669"/>
    <property type="project" value="InterPro"/>
</dbReference>
<dbReference type="Gene3D" id="1.10.1740.10">
    <property type="match status" value="1"/>
</dbReference>
<evidence type="ECO:0000256" key="3">
    <source>
        <dbReference type="ARBA" id="ARBA00023082"/>
    </source>
</evidence>
<dbReference type="EMBL" id="WLYK01000001">
    <property type="protein sequence ID" value="MTD12819.1"/>
    <property type="molecule type" value="Genomic_DNA"/>
</dbReference>
<dbReference type="SUPFAM" id="SSF88946">
    <property type="entry name" value="Sigma2 domain of RNA polymerase sigma factors"/>
    <property type="match status" value="1"/>
</dbReference>
<evidence type="ECO:0000256" key="2">
    <source>
        <dbReference type="ARBA" id="ARBA00023015"/>
    </source>
</evidence>
<dbReference type="PANTHER" id="PTHR43133">
    <property type="entry name" value="RNA POLYMERASE ECF-TYPE SIGMA FACTO"/>
    <property type="match status" value="1"/>
</dbReference>
<dbReference type="AlphaFoldDB" id="A0A7K1FH81"/>
<reference evidence="8 9" key="1">
    <citation type="submission" date="2019-11" db="EMBL/GenBank/DDBJ databases">
        <authorList>
            <person name="Jiang L.-Q."/>
        </authorList>
    </citation>
    <scope>NUCLEOTIDE SEQUENCE [LARGE SCALE GENOMIC DNA]</scope>
    <source>
        <strain evidence="8 9">YIM 132087</strain>
    </source>
</reference>
<feature type="domain" description="RNA polymerase sigma factor 70 region 4 type 2" evidence="7">
    <location>
        <begin position="98"/>
        <end position="148"/>
    </location>
</feature>
<evidence type="ECO:0000256" key="4">
    <source>
        <dbReference type="ARBA" id="ARBA00023125"/>
    </source>
</evidence>
<dbReference type="Proteomes" id="UP000460221">
    <property type="component" value="Unassembled WGS sequence"/>
</dbReference>
<feature type="domain" description="RNA polymerase sigma-70 region 2" evidence="6">
    <location>
        <begin position="27"/>
        <end position="75"/>
    </location>
</feature>
<evidence type="ECO:0000313" key="8">
    <source>
        <dbReference type="EMBL" id="MTD12819.1"/>
    </source>
</evidence>
<sequence>MRVEAQHVRALFDSQWQRTVALAGQLRAADPEDVAAEAFARLYSKRGSVRTTDAAVGYLRTTVINLVRDRARRQQLDARERSRAAPPIAEVVDRDPAVIEAVGALPERQREAVVLRIWLDLSERDAAAAMGVSAGSVKTHLSRALAALRPVLEGDRHVR</sequence>